<feature type="transmembrane region" description="Helical" evidence="1">
    <location>
        <begin position="51"/>
        <end position="69"/>
    </location>
</feature>
<name>A0A653CKB1_CALMS</name>
<proteinExistence type="predicted"/>
<keyword evidence="3" id="KW-1185">Reference proteome</keyword>
<gene>
    <name evidence="2" type="ORF">CALMAC_LOCUS9845</name>
</gene>
<organism evidence="2 3">
    <name type="scientific">Callosobruchus maculatus</name>
    <name type="common">Southern cowpea weevil</name>
    <name type="synonym">Pulse bruchid</name>
    <dbReference type="NCBI Taxonomy" id="64391"/>
    <lineage>
        <taxon>Eukaryota</taxon>
        <taxon>Metazoa</taxon>
        <taxon>Ecdysozoa</taxon>
        <taxon>Arthropoda</taxon>
        <taxon>Hexapoda</taxon>
        <taxon>Insecta</taxon>
        <taxon>Pterygota</taxon>
        <taxon>Neoptera</taxon>
        <taxon>Endopterygota</taxon>
        <taxon>Coleoptera</taxon>
        <taxon>Polyphaga</taxon>
        <taxon>Cucujiformia</taxon>
        <taxon>Chrysomeloidea</taxon>
        <taxon>Chrysomelidae</taxon>
        <taxon>Bruchinae</taxon>
        <taxon>Bruchini</taxon>
        <taxon>Callosobruchus</taxon>
    </lineage>
</organism>
<reference evidence="2 3" key="1">
    <citation type="submission" date="2019-01" db="EMBL/GenBank/DDBJ databases">
        <authorList>
            <person name="Sayadi A."/>
        </authorList>
    </citation>
    <scope>NUCLEOTIDE SEQUENCE [LARGE SCALE GENOMIC DNA]</scope>
</reference>
<dbReference type="Proteomes" id="UP000410492">
    <property type="component" value="Unassembled WGS sequence"/>
</dbReference>
<evidence type="ECO:0000256" key="1">
    <source>
        <dbReference type="SAM" id="Phobius"/>
    </source>
</evidence>
<evidence type="ECO:0000313" key="2">
    <source>
        <dbReference type="EMBL" id="VEN48361.1"/>
    </source>
</evidence>
<protein>
    <submittedName>
        <fullName evidence="2">Uncharacterized protein</fullName>
    </submittedName>
</protein>
<dbReference type="EMBL" id="CAACVG010008081">
    <property type="protein sequence ID" value="VEN48361.1"/>
    <property type="molecule type" value="Genomic_DNA"/>
</dbReference>
<dbReference type="AlphaFoldDB" id="A0A653CKB1"/>
<keyword evidence="1" id="KW-0472">Membrane</keyword>
<keyword evidence="1" id="KW-0812">Transmembrane</keyword>
<sequence>EEKYRRRRAGVALISKRGSKHLSCTFRNYYKTSSVLLNIIHQEVIKMKRSFAVFTVLVLIAAAACSPMEKDSEANFPDTPNKVSDNPPVPCTQQACANYCGPKGQQGTCINGNCVCF</sequence>
<keyword evidence="1" id="KW-1133">Transmembrane helix</keyword>
<evidence type="ECO:0000313" key="3">
    <source>
        <dbReference type="Proteomes" id="UP000410492"/>
    </source>
</evidence>
<feature type="non-terminal residue" evidence="2">
    <location>
        <position position="1"/>
    </location>
</feature>
<accession>A0A653CKB1</accession>